<dbReference type="EMBL" id="JBHMBW010000104">
    <property type="protein sequence ID" value="MFB9631369.1"/>
    <property type="molecule type" value="Genomic_DNA"/>
</dbReference>
<gene>
    <name evidence="1" type="ORF">ACFFSA_50635</name>
</gene>
<dbReference type="Proteomes" id="UP001589532">
    <property type="component" value="Unassembled WGS sequence"/>
</dbReference>
<name>A0ABV5SIJ3_9ACTN</name>
<keyword evidence="2" id="KW-1185">Reference proteome</keyword>
<dbReference type="RefSeq" id="WP_345000000.1">
    <property type="nucleotide sequence ID" value="NZ_BAAAXV010000009.1"/>
</dbReference>
<reference evidence="1 2" key="1">
    <citation type="submission" date="2024-09" db="EMBL/GenBank/DDBJ databases">
        <authorList>
            <person name="Sun Q."/>
            <person name="Mori K."/>
        </authorList>
    </citation>
    <scope>NUCLEOTIDE SEQUENCE [LARGE SCALE GENOMIC DNA]</scope>
    <source>
        <strain evidence="1 2">JCM 3143</strain>
    </source>
</reference>
<evidence type="ECO:0008006" key="3">
    <source>
        <dbReference type="Google" id="ProtNLM"/>
    </source>
</evidence>
<organism evidence="1 2">
    <name type="scientific">Nonomuraea helvata</name>
    <dbReference type="NCBI Taxonomy" id="37484"/>
    <lineage>
        <taxon>Bacteria</taxon>
        <taxon>Bacillati</taxon>
        <taxon>Actinomycetota</taxon>
        <taxon>Actinomycetes</taxon>
        <taxon>Streptosporangiales</taxon>
        <taxon>Streptosporangiaceae</taxon>
        <taxon>Nonomuraea</taxon>
    </lineage>
</organism>
<comment type="caution">
    <text evidence="1">The sequence shown here is derived from an EMBL/GenBank/DDBJ whole genome shotgun (WGS) entry which is preliminary data.</text>
</comment>
<accession>A0ABV5SIJ3</accession>
<protein>
    <recommendedName>
        <fullName evidence="3">DUF1320 domain-containing protein</fullName>
    </recommendedName>
</protein>
<evidence type="ECO:0000313" key="2">
    <source>
        <dbReference type="Proteomes" id="UP001589532"/>
    </source>
</evidence>
<proteinExistence type="predicted"/>
<evidence type="ECO:0000313" key="1">
    <source>
        <dbReference type="EMBL" id="MFB9631369.1"/>
    </source>
</evidence>
<sequence>MAEPWTPSLEMVADHIPTRTRPIEPPGETRYLNTFTSETTPTDVQAQRHIEDAVVTVLGAVGGVVPAAPMFLSILAREAAALRAAADIEIAYPDRDADVAVYEQLNELANAKLERLVQAINDQGHGTSGSSLLPVWSMPEPPWWGDYLL</sequence>